<dbReference type="Bgee" id="ENSACAG00000003965">
    <property type="expression patterns" value="Expressed in heart"/>
</dbReference>
<keyword evidence="4" id="KW-1185">Reference proteome</keyword>
<dbReference type="HOGENOM" id="CLU_023412_1_0_1"/>
<organism evidence="3 4">
    <name type="scientific">Anolis carolinensis</name>
    <name type="common">Green anole</name>
    <name type="synonym">American chameleon</name>
    <dbReference type="NCBI Taxonomy" id="28377"/>
    <lineage>
        <taxon>Eukaryota</taxon>
        <taxon>Metazoa</taxon>
        <taxon>Chordata</taxon>
        <taxon>Craniata</taxon>
        <taxon>Vertebrata</taxon>
        <taxon>Euteleostomi</taxon>
        <taxon>Lepidosauria</taxon>
        <taxon>Squamata</taxon>
        <taxon>Bifurcata</taxon>
        <taxon>Unidentata</taxon>
        <taxon>Episquamata</taxon>
        <taxon>Toxicofera</taxon>
        <taxon>Iguania</taxon>
        <taxon>Dactyloidae</taxon>
        <taxon>Anolis</taxon>
    </lineage>
</organism>
<dbReference type="PANTHER" id="PTHR46333">
    <property type="entry name" value="CYTOKINESIS PROTEIN 3"/>
    <property type="match status" value="1"/>
</dbReference>
<dbReference type="GeneTree" id="ENSGT00940000165596"/>
<dbReference type="InParanoid" id="H9GRI8"/>
<sequence length="438" mass="49752">MKPDSNIQASQKKDIKMPFVSPLSANRNFHRRCPEIKKVGQVQNLNRRGEMASLQKATIVSLAQESHVTDFCNGNFPPEGSSSEGLHGWTVENPYEKHNGRNKPWSRSGQEIPPSKMTPNVSKDILNKDIFLFWAKKADDTNNKISSCVSDSKKVIERHQKVTDFHVHPSNVGLKCMKGRHCPPTSNGHETTQRKTWRDLFPDPEVFNLLDTHVLRVSEQLKLKPGPMSIQTVVALITEEARSPLEKARAIWVWLCHNIEYDVDGFLGLSEKIHSPEQVLLTRKGVCSGYAHLYREMCKEAGLSCVGVSGHGRGAGYSQGQSFLQKKSNHMWNAVKLEDQWFLLDACWGAGLVDVEKGLFVPKHDDFFFLTDPEDFIQSHWPDEPQWQLIQPPVTLEIFEDRVYKTPEFFKLQLTLRSPDTSVLQTGKTGKRRLLGSR</sequence>
<dbReference type="Pfam" id="PF01841">
    <property type="entry name" value="Transglut_core"/>
    <property type="match status" value="1"/>
</dbReference>
<protein>
    <recommendedName>
        <fullName evidence="2">Transglutaminase-like domain-containing protein</fullName>
    </recommendedName>
</protein>
<dbReference type="STRING" id="28377.ENSACAP00000018839"/>
<dbReference type="Gene3D" id="3.10.620.30">
    <property type="match status" value="1"/>
</dbReference>
<dbReference type="PANTHER" id="PTHR46333:SF4">
    <property type="entry name" value="TRANSGLUTAMINASE-LIKE DOMAIN-CONTAINING PROTEIN"/>
    <property type="match status" value="1"/>
</dbReference>
<dbReference type="eggNOG" id="KOG4575">
    <property type="taxonomic scope" value="Eukaryota"/>
</dbReference>
<dbReference type="InterPro" id="IPR002931">
    <property type="entry name" value="Transglutaminase-like"/>
</dbReference>
<evidence type="ECO:0000313" key="3">
    <source>
        <dbReference type="Ensembl" id="ENSACAP00000018839.3"/>
    </source>
</evidence>
<dbReference type="SUPFAM" id="SSF54001">
    <property type="entry name" value="Cysteine proteinases"/>
    <property type="match status" value="1"/>
</dbReference>
<dbReference type="Ensembl" id="ENSACAT00000024826.3">
    <property type="protein sequence ID" value="ENSACAP00000018839.3"/>
    <property type="gene ID" value="ENSACAG00000003965.4"/>
</dbReference>
<feature type="region of interest" description="Disordered" evidence="1">
    <location>
        <begin position="95"/>
        <end position="120"/>
    </location>
</feature>
<proteinExistence type="predicted"/>
<feature type="domain" description="Transglutaminase-like" evidence="2">
    <location>
        <begin position="279"/>
        <end position="348"/>
    </location>
</feature>
<reference evidence="3" key="3">
    <citation type="submission" date="2025-09" db="UniProtKB">
        <authorList>
            <consortium name="Ensembl"/>
        </authorList>
    </citation>
    <scope>IDENTIFICATION</scope>
</reference>
<accession>H9GRI8</accession>
<gene>
    <name evidence="3" type="primary">LOC103280064</name>
</gene>
<dbReference type="InterPro" id="IPR038765">
    <property type="entry name" value="Papain-like_cys_pep_sf"/>
</dbReference>
<dbReference type="Proteomes" id="UP000001646">
    <property type="component" value="Unplaced"/>
</dbReference>
<name>H9GRI8_ANOCA</name>
<evidence type="ECO:0000256" key="1">
    <source>
        <dbReference type="SAM" id="MobiDB-lite"/>
    </source>
</evidence>
<evidence type="ECO:0000313" key="4">
    <source>
        <dbReference type="Proteomes" id="UP000001646"/>
    </source>
</evidence>
<dbReference type="SMART" id="SM00460">
    <property type="entry name" value="TGc"/>
    <property type="match status" value="1"/>
</dbReference>
<dbReference type="AlphaFoldDB" id="H9GRI8"/>
<reference evidence="3" key="1">
    <citation type="submission" date="2009-12" db="EMBL/GenBank/DDBJ databases">
        <title>The Genome Sequence of Anolis carolinensis (Green Anole Lizard).</title>
        <authorList>
            <consortium name="The Genome Sequencing Platform"/>
            <person name="Di Palma F."/>
            <person name="Alfoldi J."/>
            <person name="Heiman D."/>
            <person name="Young S."/>
            <person name="Grabherr M."/>
            <person name="Johnson J."/>
            <person name="Lander E.S."/>
            <person name="Lindblad-Toh K."/>
        </authorList>
    </citation>
    <scope>NUCLEOTIDE SEQUENCE [LARGE SCALE GENOMIC DNA]</scope>
    <source>
        <strain evidence="3">JBL SC #1</strain>
    </source>
</reference>
<dbReference type="InterPro" id="IPR052557">
    <property type="entry name" value="CAP/Cytokinesis_protein"/>
</dbReference>
<reference evidence="3" key="2">
    <citation type="submission" date="2025-08" db="UniProtKB">
        <authorList>
            <consortium name="Ensembl"/>
        </authorList>
    </citation>
    <scope>IDENTIFICATION</scope>
</reference>
<evidence type="ECO:0000259" key="2">
    <source>
        <dbReference type="SMART" id="SM00460"/>
    </source>
</evidence>